<dbReference type="Pfam" id="PF01145">
    <property type="entry name" value="Band_7"/>
    <property type="match status" value="1"/>
</dbReference>
<dbReference type="InterPro" id="IPR036013">
    <property type="entry name" value="Band_7/SPFH_dom_sf"/>
</dbReference>
<dbReference type="CDD" id="cd03405">
    <property type="entry name" value="SPFH_HflC"/>
    <property type="match status" value="1"/>
</dbReference>
<dbReference type="SMART" id="SM00244">
    <property type="entry name" value="PHB"/>
    <property type="match status" value="1"/>
</dbReference>
<evidence type="ECO:0000313" key="10">
    <source>
        <dbReference type="Proteomes" id="UP000430564"/>
    </source>
</evidence>
<evidence type="ECO:0000256" key="5">
    <source>
        <dbReference type="ARBA" id="ARBA00023136"/>
    </source>
</evidence>
<comment type="subcellular location">
    <subcellularLocation>
        <location evidence="1">Membrane</location>
        <topology evidence="1">Single-pass membrane protein</topology>
    </subcellularLocation>
</comment>
<evidence type="ECO:0000256" key="1">
    <source>
        <dbReference type="ARBA" id="ARBA00004167"/>
    </source>
</evidence>
<proteinExistence type="inferred from homology"/>
<keyword evidence="9" id="KW-0645">Protease</keyword>
<evidence type="ECO:0000259" key="7">
    <source>
        <dbReference type="SMART" id="SM00244"/>
    </source>
</evidence>
<sequence length="293" mass="32972">MRKLSSLIVGLLVVLGIGQMCIYTVGEREYAMVFALGELKHVVDEPGIHFKLPPPLQNVVYLDKRLLTLDTSGADLVQTSEKKNLMIDTFVKWRIGNPRLYWVSFQGSERAASDRLAALLRDVLNIAVNKRTVNQITSSEREKAMSEISELLQARVKDVGIDIVDVRMKRVDFTPEISESVYSRMEAERKRVASEERSKGAAQAERIRASADRQSEVILAEAYRDAQKTKGEGDGEAARIYAEAFGADPEFARFYRSLEAYRSSFSQKSDVMVVDPSADFFTYLKKEKAEAAK</sequence>
<dbReference type="NCBIfam" id="TIGR01932">
    <property type="entry name" value="hflC"/>
    <property type="match status" value="1"/>
</dbReference>
<keyword evidence="11" id="KW-1185">Reference proteome</keyword>
<dbReference type="Proteomes" id="UP000430564">
    <property type="component" value="Unassembled WGS sequence"/>
</dbReference>
<keyword evidence="3" id="KW-0812">Transmembrane</keyword>
<keyword evidence="9" id="KW-0378">Hydrolase</keyword>
<dbReference type="PIRSF" id="PIRSF005651">
    <property type="entry name" value="HflC"/>
    <property type="match status" value="1"/>
</dbReference>
<evidence type="ECO:0000313" key="11">
    <source>
        <dbReference type="Proteomes" id="UP000469462"/>
    </source>
</evidence>
<keyword evidence="5" id="KW-0472">Membrane</keyword>
<dbReference type="Proteomes" id="UP000469462">
    <property type="component" value="Unassembled WGS sequence"/>
</dbReference>
<dbReference type="GO" id="GO:0016020">
    <property type="term" value="C:membrane"/>
    <property type="evidence" value="ECO:0007669"/>
    <property type="project" value="UniProtKB-SubCell"/>
</dbReference>
<dbReference type="InterPro" id="IPR010200">
    <property type="entry name" value="HflC"/>
</dbReference>
<protein>
    <recommendedName>
        <fullName evidence="6">Protein HflC</fullName>
    </recommendedName>
</protein>
<dbReference type="PANTHER" id="PTHR42911:SF1">
    <property type="entry name" value="MODULATOR OF FTSH PROTEASE HFLC"/>
    <property type="match status" value="1"/>
</dbReference>
<dbReference type="SUPFAM" id="SSF117892">
    <property type="entry name" value="Band 7/SPFH domain"/>
    <property type="match status" value="1"/>
</dbReference>
<gene>
    <name evidence="9" type="primary">hflC</name>
    <name evidence="9" type="ORF">GBM95_04970</name>
    <name evidence="8" type="ORF">GBM96_09480</name>
</gene>
<organism evidence="9 10">
    <name type="scientific">Sutterella seckii</name>
    <dbReference type="NCBI Taxonomy" id="1944635"/>
    <lineage>
        <taxon>Bacteria</taxon>
        <taxon>Pseudomonadati</taxon>
        <taxon>Pseudomonadota</taxon>
        <taxon>Betaproteobacteria</taxon>
        <taxon>Burkholderiales</taxon>
        <taxon>Sutterellaceae</taxon>
        <taxon>Sutterella</taxon>
    </lineage>
</organism>
<comment type="function">
    <text evidence="6">HflC and HflK could regulate a protease.</text>
</comment>
<reference evidence="10 11" key="1">
    <citation type="submission" date="2019-10" db="EMBL/GenBank/DDBJ databases">
        <title>Genome diversity of Sutterella seckii.</title>
        <authorList>
            <person name="Chaplin A.V."/>
            <person name="Sokolova S.R."/>
            <person name="Mosin K.A."/>
            <person name="Ivanova E.L."/>
            <person name="Kochetkova T.O."/>
            <person name="Goltsov A.Y."/>
            <person name="Trofimov D.Y."/>
            <person name="Efimov B.A."/>
        </authorList>
    </citation>
    <scope>NUCLEOTIDE SEQUENCE [LARGE SCALE GENOMIC DNA]</scope>
    <source>
        <strain evidence="8 11">ASD3426</strain>
        <strain evidence="9 10">ASD393</strain>
    </source>
</reference>
<dbReference type="GO" id="GO:0006508">
    <property type="term" value="P:proteolysis"/>
    <property type="evidence" value="ECO:0007669"/>
    <property type="project" value="UniProtKB-KW"/>
</dbReference>
<dbReference type="Gene3D" id="3.30.479.30">
    <property type="entry name" value="Band 7 domain"/>
    <property type="match status" value="1"/>
</dbReference>
<evidence type="ECO:0000256" key="6">
    <source>
        <dbReference type="PIRNR" id="PIRNR005651"/>
    </source>
</evidence>
<evidence type="ECO:0000256" key="4">
    <source>
        <dbReference type="ARBA" id="ARBA00022989"/>
    </source>
</evidence>
<evidence type="ECO:0000256" key="3">
    <source>
        <dbReference type="ARBA" id="ARBA00022692"/>
    </source>
</evidence>
<comment type="caution">
    <text evidence="9">The sequence shown here is derived from an EMBL/GenBank/DDBJ whole genome shotgun (WGS) entry which is preliminary data.</text>
</comment>
<dbReference type="EMBL" id="WEHW01000044">
    <property type="protein sequence ID" value="KAB7650270.1"/>
    <property type="molecule type" value="Genomic_DNA"/>
</dbReference>
<dbReference type="RefSeq" id="WP_139687942.1">
    <property type="nucleotide sequence ID" value="NZ_WEHW01000044.1"/>
</dbReference>
<accession>A0A6I1EJ50</accession>
<keyword evidence="4" id="KW-1133">Transmembrane helix</keyword>
<feature type="domain" description="Band 7" evidence="7">
    <location>
        <begin position="20"/>
        <end position="185"/>
    </location>
</feature>
<evidence type="ECO:0000313" key="8">
    <source>
        <dbReference type="EMBL" id="KAB7650270.1"/>
    </source>
</evidence>
<comment type="similarity">
    <text evidence="2 6">Belongs to the band 7/mec-2 family. HflC subfamily.</text>
</comment>
<evidence type="ECO:0000313" key="9">
    <source>
        <dbReference type="EMBL" id="KAB7661296.1"/>
    </source>
</evidence>
<dbReference type="AlphaFoldDB" id="A0A6I1EJ50"/>
<name>A0A6I1EJ50_9BURK</name>
<dbReference type="PANTHER" id="PTHR42911">
    <property type="entry name" value="MODULATOR OF FTSH PROTEASE HFLC"/>
    <property type="match status" value="1"/>
</dbReference>
<dbReference type="InterPro" id="IPR001107">
    <property type="entry name" value="Band_7"/>
</dbReference>
<evidence type="ECO:0000256" key="2">
    <source>
        <dbReference type="ARBA" id="ARBA00007862"/>
    </source>
</evidence>
<dbReference type="OrthoDB" id="9812991at2"/>
<dbReference type="EMBL" id="WEHX01000021">
    <property type="protein sequence ID" value="KAB7661296.1"/>
    <property type="molecule type" value="Genomic_DNA"/>
</dbReference>
<dbReference type="GO" id="GO:0008233">
    <property type="term" value="F:peptidase activity"/>
    <property type="evidence" value="ECO:0007669"/>
    <property type="project" value="UniProtKB-KW"/>
</dbReference>